<dbReference type="AlphaFoldDB" id="A0A0B6YM53"/>
<sequence length="134" mass="14870">PETLLKKPDLLRKSSATGVTHRSTINQTGGATVLQQTEKTLRSHLRIPIKESKRSRAGQDISLKKHSTNYARSRSLDDVRESGTESILSLDIENTILTVEPSDQSEIGTVHSYKSSNSVKAQLNRLEGMYTHVI</sequence>
<feature type="region of interest" description="Disordered" evidence="1">
    <location>
        <begin position="44"/>
        <end position="65"/>
    </location>
</feature>
<feature type="non-terminal residue" evidence="2">
    <location>
        <position position="134"/>
    </location>
</feature>
<evidence type="ECO:0000313" key="2">
    <source>
        <dbReference type="EMBL" id="CEK56555.1"/>
    </source>
</evidence>
<feature type="non-terminal residue" evidence="2">
    <location>
        <position position="1"/>
    </location>
</feature>
<dbReference type="EMBL" id="HACG01009690">
    <property type="protein sequence ID" value="CEK56555.1"/>
    <property type="molecule type" value="Transcribed_RNA"/>
</dbReference>
<accession>A0A0B6YM53</accession>
<evidence type="ECO:0000256" key="1">
    <source>
        <dbReference type="SAM" id="MobiDB-lite"/>
    </source>
</evidence>
<reference evidence="2" key="1">
    <citation type="submission" date="2014-12" db="EMBL/GenBank/DDBJ databases">
        <title>Insight into the proteome of Arion vulgaris.</title>
        <authorList>
            <person name="Aradska J."/>
            <person name="Bulat T."/>
            <person name="Smidak R."/>
            <person name="Sarate P."/>
            <person name="Gangsoo J."/>
            <person name="Sialana F."/>
            <person name="Bilban M."/>
            <person name="Lubec G."/>
        </authorList>
    </citation>
    <scope>NUCLEOTIDE SEQUENCE</scope>
    <source>
        <tissue evidence="2">Skin</tissue>
    </source>
</reference>
<gene>
    <name evidence="2" type="primary">ORF27929</name>
</gene>
<protein>
    <submittedName>
        <fullName evidence="2">Uncharacterized protein</fullName>
    </submittedName>
</protein>
<name>A0A0B6YM53_9EUPU</name>
<organism evidence="2">
    <name type="scientific">Arion vulgaris</name>
    <dbReference type="NCBI Taxonomy" id="1028688"/>
    <lineage>
        <taxon>Eukaryota</taxon>
        <taxon>Metazoa</taxon>
        <taxon>Spiralia</taxon>
        <taxon>Lophotrochozoa</taxon>
        <taxon>Mollusca</taxon>
        <taxon>Gastropoda</taxon>
        <taxon>Heterobranchia</taxon>
        <taxon>Euthyneura</taxon>
        <taxon>Panpulmonata</taxon>
        <taxon>Eupulmonata</taxon>
        <taxon>Stylommatophora</taxon>
        <taxon>Helicina</taxon>
        <taxon>Arionoidea</taxon>
        <taxon>Arionidae</taxon>
        <taxon>Arion</taxon>
    </lineage>
</organism>
<proteinExistence type="predicted"/>